<feature type="transmembrane region" description="Helical" evidence="8">
    <location>
        <begin position="228"/>
        <end position="253"/>
    </location>
</feature>
<evidence type="ECO:0000256" key="6">
    <source>
        <dbReference type="ARBA" id="ARBA00022989"/>
    </source>
</evidence>
<feature type="transmembrane region" description="Helical" evidence="8">
    <location>
        <begin position="445"/>
        <end position="467"/>
    </location>
</feature>
<dbReference type="InterPro" id="IPR051050">
    <property type="entry name" value="Lipid_II_flippase_MurJ/MviN"/>
</dbReference>
<dbReference type="Pfam" id="PF03023">
    <property type="entry name" value="MurJ"/>
    <property type="match status" value="1"/>
</dbReference>
<keyword evidence="2" id="KW-1003">Cell membrane</keyword>
<comment type="subcellular location">
    <subcellularLocation>
        <location evidence="1">Cell membrane</location>
        <topology evidence="1">Multi-pass membrane protein</topology>
    </subcellularLocation>
</comment>
<evidence type="ECO:0000256" key="3">
    <source>
        <dbReference type="ARBA" id="ARBA00022692"/>
    </source>
</evidence>
<dbReference type="RefSeq" id="WP_369205474.1">
    <property type="nucleotide sequence ID" value="NZ_JBFNXQ010000022.1"/>
</dbReference>
<sequence>MSRLTGVVRVAAIGAVLGPTLLGNTFLFANTLPNLVYYGFLAGSLFSSLLVPALVGTMDAGDRRASERIAGGFLGVTAAAVAVAACAAVLAGPLLLRLGALGTQAEAVGAAQERAGRLLLVLVIPQVLLYALIASSTAVMNARRRFALAAAAPALENLGILAVLGTTAVLFGTAGEIGAVPGSELVLLGAGATAAVALHASVQWWGARRAGVTLRPRAGWRDPDVTALVRRALPALALAAVTALQLLTLLVLANRVPGGVVAVQLGLNVHYFVVALGATPVALSLLPRLSRLDSVARFRDTLGRGLALVVFVTVPAAVGCALLARPFAEVVAVGRMGSAAGVQLIATTVAALAVGMVGEGLFQVLTFASYARKDTWAPLRSMAVQAGTFFVLASSALLVGPDQVLLVLALSFAAANLVGAWHLAVRSRRELGTFGRELAPCVRRVLAGTALMAPPVWAAAVLVPHWVGGRLGWSIAAATAAALGAAVFLLLQAWWRAPELARTRKGALRSRSRAAAVGDAP</sequence>
<evidence type="ECO:0000256" key="1">
    <source>
        <dbReference type="ARBA" id="ARBA00004651"/>
    </source>
</evidence>
<comment type="caution">
    <text evidence="9">The sequence shown here is derived from an EMBL/GenBank/DDBJ whole genome shotgun (WGS) entry which is preliminary data.</text>
</comment>
<dbReference type="PRINTS" id="PR01806">
    <property type="entry name" value="VIRFACTRMVIN"/>
</dbReference>
<accession>A0ABV3XD84</accession>
<evidence type="ECO:0000313" key="10">
    <source>
        <dbReference type="Proteomes" id="UP001560045"/>
    </source>
</evidence>
<evidence type="ECO:0000256" key="7">
    <source>
        <dbReference type="ARBA" id="ARBA00023136"/>
    </source>
</evidence>
<feature type="transmembrane region" description="Helical" evidence="8">
    <location>
        <begin position="265"/>
        <end position="286"/>
    </location>
</feature>
<dbReference type="PANTHER" id="PTHR47019:SF1">
    <property type="entry name" value="LIPID II FLIPPASE MURJ"/>
    <property type="match status" value="1"/>
</dbReference>
<reference evidence="9 10" key="1">
    <citation type="submission" date="2024-06" db="EMBL/GenBank/DDBJ databases">
        <title>Draft genome sequence of Geodermatophilus badlandi, a novel member of the Geodermatophilaceae isolated from badland sedimentary rocks in the Red desert, Wyoming, USA.</title>
        <authorList>
            <person name="Ben Tekaya S."/>
            <person name="Nouioui I."/>
            <person name="Flores G.M."/>
            <person name="Shaal M.N."/>
            <person name="Bredoire F."/>
            <person name="Basile F."/>
            <person name="Van Diepen L."/>
            <person name="Ward N.L."/>
        </authorList>
    </citation>
    <scope>NUCLEOTIDE SEQUENCE [LARGE SCALE GENOMIC DNA]</scope>
    <source>
        <strain evidence="9 10">WL48A</strain>
    </source>
</reference>
<evidence type="ECO:0000256" key="8">
    <source>
        <dbReference type="SAM" id="Phobius"/>
    </source>
</evidence>
<evidence type="ECO:0000256" key="5">
    <source>
        <dbReference type="ARBA" id="ARBA00022984"/>
    </source>
</evidence>
<feature type="transmembrane region" description="Helical" evidence="8">
    <location>
        <begin position="185"/>
        <end position="207"/>
    </location>
</feature>
<name>A0ABV3XD84_9ACTN</name>
<dbReference type="EMBL" id="JBFNXQ010000022">
    <property type="protein sequence ID" value="MEX5718529.1"/>
    <property type="molecule type" value="Genomic_DNA"/>
</dbReference>
<feature type="transmembrane region" description="Helical" evidence="8">
    <location>
        <begin position="7"/>
        <end position="29"/>
    </location>
</feature>
<dbReference type="InterPro" id="IPR004268">
    <property type="entry name" value="MurJ"/>
</dbReference>
<evidence type="ECO:0000256" key="2">
    <source>
        <dbReference type="ARBA" id="ARBA00022475"/>
    </source>
</evidence>
<dbReference type="Proteomes" id="UP001560045">
    <property type="component" value="Unassembled WGS sequence"/>
</dbReference>
<keyword evidence="10" id="KW-1185">Reference proteome</keyword>
<feature type="transmembrane region" description="Helical" evidence="8">
    <location>
        <begin position="382"/>
        <end position="399"/>
    </location>
</feature>
<gene>
    <name evidence="9" type="primary">murJ</name>
    <name evidence="9" type="ORF">ABQ292_09160</name>
</gene>
<feature type="transmembrane region" description="Helical" evidence="8">
    <location>
        <begin position="405"/>
        <end position="424"/>
    </location>
</feature>
<organism evidence="9 10">
    <name type="scientific">Geodermatophilus maliterrae</name>
    <dbReference type="NCBI Taxonomy" id="3162531"/>
    <lineage>
        <taxon>Bacteria</taxon>
        <taxon>Bacillati</taxon>
        <taxon>Actinomycetota</taxon>
        <taxon>Actinomycetes</taxon>
        <taxon>Geodermatophilales</taxon>
        <taxon>Geodermatophilaceae</taxon>
        <taxon>Geodermatophilus</taxon>
    </lineage>
</organism>
<protein>
    <submittedName>
        <fullName evidence="9">Murein biosynthesis integral membrane protein MurJ</fullName>
    </submittedName>
</protein>
<keyword evidence="5" id="KW-0573">Peptidoglycan synthesis</keyword>
<feature type="transmembrane region" description="Helical" evidence="8">
    <location>
        <begin position="115"/>
        <end position="134"/>
    </location>
</feature>
<proteinExistence type="predicted"/>
<keyword evidence="3 8" id="KW-0812">Transmembrane</keyword>
<keyword evidence="7 8" id="KW-0472">Membrane</keyword>
<feature type="transmembrane region" description="Helical" evidence="8">
    <location>
        <begin position="146"/>
        <end position="173"/>
    </location>
</feature>
<feature type="transmembrane region" description="Helical" evidence="8">
    <location>
        <begin position="69"/>
        <end position="95"/>
    </location>
</feature>
<feature type="transmembrane region" description="Helical" evidence="8">
    <location>
        <begin position="473"/>
        <end position="495"/>
    </location>
</feature>
<feature type="transmembrane region" description="Helical" evidence="8">
    <location>
        <begin position="35"/>
        <end position="57"/>
    </location>
</feature>
<evidence type="ECO:0000313" key="9">
    <source>
        <dbReference type="EMBL" id="MEX5718529.1"/>
    </source>
</evidence>
<feature type="transmembrane region" description="Helical" evidence="8">
    <location>
        <begin position="306"/>
        <end position="324"/>
    </location>
</feature>
<dbReference type="PANTHER" id="PTHR47019">
    <property type="entry name" value="LIPID II FLIPPASE MURJ"/>
    <property type="match status" value="1"/>
</dbReference>
<evidence type="ECO:0000256" key="4">
    <source>
        <dbReference type="ARBA" id="ARBA00022960"/>
    </source>
</evidence>
<keyword evidence="4" id="KW-0133">Cell shape</keyword>
<keyword evidence="6 8" id="KW-1133">Transmembrane helix</keyword>
<feature type="transmembrane region" description="Helical" evidence="8">
    <location>
        <begin position="344"/>
        <end position="370"/>
    </location>
</feature>